<name>A0A518D0H7_9BACT</name>
<evidence type="ECO:0000256" key="1">
    <source>
        <dbReference type="ARBA" id="ARBA00000083"/>
    </source>
</evidence>
<comment type="subunit">
    <text evidence="10">Homodimer.</text>
</comment>
<evidence type="ECO:0000256" key="5">
    <source>
        <dbReference type="ARBA" id="ARBA00013189"/>
    </source>
</evidence>
<dbReference type="Gene3D" id="3.40.50.720">
    <property type="entry name" value="NAD(P)-binding Rossmann-like Domain"/>
    <property type="match status" value="1"/>
</dbReference>
<keyword evidence="13" id="KW-1185">Reference proteome</keyword>
<reference evidence="12 13" key="1">
    <citation type="submission" date="2019-02" db="EMBL/GenBank/DDBJ databases">
        <title>Deep-cultivation of Planctomycetes and their phenomic and genomic characterization uncovers novel biology.</title>
        <authorList>
            <person name="Wiegand S."/>
            <person name="Jogler M."/>
            <person name="Boedeker C."/>
            <person name="Pinto D."/>
            <person name="Vollmers J."/>
            <person name="Rivas-Marin E."/>
            <person name="Kohn T."/>
            <person name="Peeters S.H."/>
            <person name="Heuer A."/>
            <person name="Rast P."/>
            <person name="Oberbeckmann S."/>
            <person name="Bunk B."/>
            <person name="Jeske O."/>
            <person name="Meyerdierks A."/>
            <person name="Storesund J.E."/>
            <person name="Kallscheuer N."/>
            <person name="Luecker S."/>
            <person name="Lage O.M."/>
            <person name="Pohl T."/>
            <person name="Merkel B.J."/>
            <person name="Hornburger P."/>
            <person name="Mueller R.-W."/>
            <person name="Bruemmer F."/>
            <person name="Labrenz M."/>
            <person name="Spormann A.M."/>
            <person name="Op den Camp H."/>
            <person name="Overmann J."/>
            <person name="Amann R."/>
            <person name="Jetten M.S.M."/>
            <person name="Mascher T."/>
            <person name="Medema M.H."/>
            <person name="Devos D.P."/>
            <person name="Kaster A.-K."/>
            <person name="Ovreas L."/>
            <person name="Rohde M."/>
            <person name="Galperin M.Y."/>
            <person name="Jogler C."/>
        </authorList>
    </citation>
    <scope>NUCLEOTIDE SEQUENCE [LARGE SCALE GENOMIC DNA]</scope>
    <source>
        <strain evidence="12 13">Pla163</strain>
    </source>
</reference>
<evidence type="ECO:0000256" key="4">
    <source>
        <dbReference type="ARBA" id="ARBA00007637"/>
    </source>
</evidence>
<dbReference type="GO" id="GO:0003978">
    <property type="term" value="F:UDP-glucose 4-epimerase activity"/>
    <property type="evidence" value="ECO:0007669"/>
    <property type="project" value="UniProtKB-UniRule"/>
</dbReference>
<protein>
    <recommendedName>
        <fullName evidence="6 10">UDP-glucose 4-epimerase</fullName>
        <ecNumber evidence="5 10">5.1.3.2</ecNumber>
    </recommendedName>
</protein>
<evidence type="ECO:0000256" key="3">
    <source>
        <dbReference type="ARBA" id="ARBA00004947"/>
    </source>
</evidence>
<dbReference type="GO" id="GO:0033499">
    <property type="term" value="P:galactose catabolic process via UDP-galactose, Leloir pathway"/>
    <property type="evidence" value="ECO:0007669"/>
    <property type="project" value="TreeGrafter"/>
</dbReference>
<dbReference type="PANTHER" id="PTHR43725:SF53">
    <property type="entry name" value="UDP-ARABINOSE 4-EPIMERASE 1"/>
    <property type="match status" value="1"/>
</dbReference>
<evidence type="ECO:0000313" key="12">
    <source>
        <dbReference type="EMBL" id="QDU84955.1"/>
    </source>
</evidence>
<keyword evidence="7 10" id="KW-0520">NAD</keyword>
<evidence type="ECO:0000259" key="11">
    <source>
        <dbReference type="Pfam" id="PF01370"/>
    </source>
</evidence>
<evidence type="ECO:0000256" key="10">
    <source>
        <dbReference type="RuleBase" id="RU366046"/>
    </source>
</evidence>
<dbReference type="UniPathway" id="UPA00214"/>
<dbReference type="EMBL" id="CP036290">
    <property type="protein sequence ID" value="QDU84955.1"/>
    <property type="molecule type" value="Genomic_DNA"/>
</dbReference>
<gene>
    <name evidence="12" type="primary">galE</name>
    <name evidence="12" type="ORF">Pla163_20750</name>
</gene>
<comment type="catalytic activity">
    <reaction evidence="1 10">
        <text>UDP-alpha-D-glucose = UDP-alpha-D-galactose</text>
        <dbReference type="Rhea" id="RHEA:22168"/>
        <dbReference type="ChEBI" id="CHEBI:58885"/>
        <dbReference type="ChEBI" id="CHEBI:66914"/>
        <dbReference type="EC" id="5.1.3.2"/>
    </reaction>
</comment>
<evidence type="ECO:0000256" key="2">
    <source>
        <dbReference type="ARBA" id="ARBA00001911"/>
    </source>
</evidence>
<feature type="domain" description="NAD-dependent epimerase/dehydratase" evidence="11">
    <location>
        <begin position="18"/>
        <end position="271"/>
    </location>
</feature>
<evidence type="ECO:0000256" key="6">
    <source>
        <dbReference type="ARBA" id="ARBA00018569"/>
    </source>
</evidence>
<organism evidence="12 13">
    <name type="scientific">Rohdeia mirabilis</name>
    <dbReference type="NCBI Taxonomy" id="2528008"/>
    <lineage>
        <taxon>Bacteria</taxon>
        <taxon>Pseudomonadati</taxon>
        <taxon>Planctomycetota</taxon>
        <taxon>Planctomycetia</taxon>
        <taxon>Planctomycetia incertae sedis</taxon>
        <taxon>Rohdeia</taxon>
    </lineage>
</organism>
<dbReference type="Pfam" id="PF01370">
    <property type="entry name" value="Epimerase"/>
    <property type="match status" value="1"/>
</dbReference>
<dbReference type="InterPro" id="IPR036291">
    <property type="entry name" value="NAD(P)-bd_dom_sf"/>
</dbReference>
<evidence type="ECO:0000256" key="8">
    <source>
        <dbReference type="ARBA" id="ARBA00023235"/>
    </source>
</evidence>
<comment type="pathway">
    <text evidence="3 10">Carbohydrate metabolism; galactose metabolism.</text>
</comment>
<accession>A0A518D0H7</accession>
<evidence type="ECO:0000256" key="7">
    <source>
        <dbReference type="ARBA" id="ARBA00023027"/>
    </source>
</evidence>
<dbReference type="EC" id="5.1.3.2" evidence="5 10"/>
<proteinExistence type="inferred from homology"/>
<dbReference type="InterPro" id="IPR005886">
    <property type="entry name" value="UDP_G4E"/>
</dbReference>
<dbReference type="NCBIfam" id="TIGR01179">
    <property type="entry name" value="galE"/>
    <property type="match status" value="1"/>
</dbReference>
<dbReference type="SUPFAM" id="SSF51735">
    <property type="entry name" value="NAD(P)-binding Rossmann-fold domains"/>
    <property type="match status" value="1"/>
</dbReference>
<sequence>MGPHGSSIGDFVPPAGPVLVAGGAGYIGSHCVRLLLAKGADVVVLDNLSTGHMGNFETASGGRATFVRCDLADRPRLAEVFAEHGPAAVIHFAAKCYVGESVTEPAKYYQENVGCTWNLLEAMRAADCRDLVFSSTCATYGEPVEIPITEAHPQNPINPYGRTKLHMEHMIEDYGRAYGLRWAALRYFNAAGCSPAGDMGESHDPETHLIPLVLQVALGQRAEIAMFGDDYDTPDGTCIRDYIHVDDLADAHLRALAVLASGGGPVVCNLGTGEGYSVKELIELAREITGHAIPARIAPRRAGDPARLVCGGTRGRDLLGWVPARSDLRTILEDAWRWHQAHPKGAERGV</sequence>
<dbReference type="CDD" id="cd05247">
    <property type="entry name" value="UDP_G4E_1_SDR_e"/>
    <property type="match status" value="1"/>
</dbReference>
<keyword evidence="8 10" id="KW-0413">Isomerase</keyword>
<dbReference type="Proteomes" id="UP000319342">
    <property type="component" value="Chromosome"/>
</dbReference>
<comment type="cofactor">
    <cofactor evidence="2 10">
        <name>NAD(+)</name>
        <dbReference type="ChEBI" id="CHEBI:57540"/>
    </cofactor>
</comment>
<dbReference type="InterPro" id="IPR001509">
    <property type="entry name" value="Epimerase_deHydtase"/>
</dbReference>
<comment type="similarity">
    <text evidence="4 10">Belongs to the NAD(P)-dependent epimerase/dehydratase family.</text>
</comment>
<evidence type="ECO:0000256" key="9">
    <source>
        <dbReference type="ARBA" id="ARBA00023277"/>
    </source>
</evidence>
<evidence type="ECO:0000313" key="13">
    <source>
        <dbReference type="Proteomes" id="UP000319342"/>
    </source>
</evidence>
<dbReference type="PANTHER" id="PTHR43725">
    <property type="entry name" value="UDP-GLUCOSE 4-EPIMERASE"/>
    <property type="match status" value="1"/>
</dbReference>
<keyword evidence="9 10" id="KW-0119">Carbohydrate metabolism</keyword>
<dbReference type="AlphaFoldDB" id="A0A518D0H7"/>
<dbReference type="Gene3D" id="3.90.25.10">
    <property type="entry name" value="UDP-galactose 4-epimerase, domain 1"/>
    <property type="match status" value="1"/>
</dbReference>